<keyword evidence="1" id="KW-0479">Metal-binding</keyword>
<dbReference type="KEGG" id="fll:EI427_25200"/>
<dbReference type="PANTHER" id="PTHR20854">
    <property type="entry name" value="INOSITOL MONOPHOSPHATASE"/>
    <property type="match status" value="1"/>
</dbReference>
<dbReference type="InterPro" id="IPR000760">
    <property type="entry name" value="Inositol_monophosphatase-like"/>
</dbReference>
<gene>
    <name evidence="2" type="ORF">EI427_25200</name>
</gene>
<dbReference type="Gene3D" id="3.30.540.10">
    <property type="entry name" value="Fructose-1,6-Bisphosphatase, subunit A, domain 1"/>
    <property type="match status" value="1"/>
</dbReference>
<accession>A0A3S9PBL1</accession>
<protein>
    <submittedName>
        <fullName evidence="2">Inositol monophosphatase family protein</fullName>
    </submittedName>
</protein>
<organism evidence="2 3">
    <name type="scientific">Flammeovirga pectinis</name>
    <dbReference type="NCBI Taxonomy" id="2494373"/>
    <lineage>
        <taxon>Bacteria</taxon>
        <taxon>Pseudomonadati</taxon>
        <taxon>Bacteroidota</taxon>
        <taxon>Cytophagia</taxon>
        <taxon>Cytophagales</taxon>
        <taxon>Flammeovirgaceae</taxon>
        <taxon>Flammeovirga</taxon>
    </lineage>
</organism>
<dbReference type="Pfam" id="PF00459">
    <property type="entry name" value="Inositol_P"/>
    <property type="match status" value="1"/>
</dbReference>
<keyword evidence="1" id="KW-0460">Magnesium</keyword>
<dbReference type="Gene3D" id="3.40.190.80">
    <property type="match status" value="1"/>
</dbReference>
<evidence type="ECO:0000313" key="2">
    <source>
        <dbReference type="EMBL" id="AZQ65513.1"/>
    </source>
</evidence>
<dbReference type="GO" id="GO:0046872">
    <property type="term" value="F:metal ion binding"/>
    <property type="evidence" value="ECO:0007669"/>
    <property type="project" value="UniProtKB-KW"/>
</dbReference>
<dbReference type="CDD" id="cd01637">
    <property type="entry name" value="IMPase_like"/>
    <property type="match status" value="1"/>
</dbReference>
<dbReference type="GO" id="GO:0008934">
    <property type="term" value="F:inositol monophosphate 1-phosphatase activity"/>
    <property type="evidence" value="ECO:0007669"/>
    <property type="project" value="TreeGrafter"/>
</dbReference>
<sequence length="282" mass="31819">MKKMNIDLINLCYSIKECTKKAATLIQEYPKELLSVENKEAGDNLASQVVTEVDRLSQALLLDELKGVILKYDLGVLTEESIDDKSRFKKDYFLCIDPIDGTLPFIEQTSGYSISIALVDKKGTALIGVIYDLVENNLYHSIKNEGVFKNDIPFKINRNKHFTLVFDRSFLKHPRFENIKSAFIKKYGDNIKVIAHGGAVMNAIWVLENAPACYFKFPKKVNGGGSIWDYAASSCLFNTLNLVTTDSFGEPIQLNQENTFMNAKGIHYSTESDTLELTKKFI</sequence>
<dbReference type="PANTHER" id="PTHR20854:SF4">
    <property type="entry name" value="INOSITOL-1-MONOPHOSPHATASE-RELATED"/>
    <property type="match status" value="1"/>
</dbReference>
<dbReference type="GO" id="GO:0006020">
    <property type="term" value="P:inositol metabolic process"/>
    <property type="evidence" value="ECO:0007669"/>
    <property type="project" value="TreeGrafter"/>
</dbReference>
<evidence type="ECO:0000256" key="1">
    <source>
        <dbReference type="PIRSR" id="PIRSR600760-2"/>
    </source>
</evidence>
<dbReference type="Proteomes" id="UP000267268">
    <property type="component" value="Chromosome 2"/>
</dbReference>
<dbReference type="EMBL" id="CP034563">
    <property type="protein sequence ID" value="AZQ65513.1"/>
    <property type="molecule type" value="Genomic_DNA"/>
</dbReference>
<feature type="binding site" evidence="1">
    <location>
        <position position="79"/>
    </location>
    <ligand>
        <name>Mg(2+)</name>
        <dbReference type="ChEBI" id="CHEBI:18420"/>
        <label>1</label>
        <note>catalytic</note>
    </ligand>
</feature>
<feature type="binding site" evidence="1">
    <location>
        <position position="97"/>
    </location>
    <ligand>
        <name>Mg(2+)</name>
        <dbReference type="ChEBI" id="CHEBI:18420"/>
        <label>1</label>
        <note>catalytic</note>
    </ligand>
</feature>
<feature type="binding site" evidence="1">
    <location>
        <position position="100"/>
    </location>
    <ligand>
        <name>Mg(2+)</name>
        <dbReference type="ChEBI" id="CHEBI:18420"/>
        <label>1</label>
        <note>catalytic</note>
    </ligand>
</feature>
<dbReference type="AlphaFoldDB" id="A0A3S9PBL1"/>
<evidence type="ECO:0000313" key="3">
    <source>
        <dbReference type="Proteomes" id="UP000267268"/>
    </source>
</evidence>
<proteinExistence type="predicted"/>
<comment type="cofactor">
    <cofactor evidence="1">
        <name>Mg(2+)</name>
        <dbReference type="ChEBI" id="CHEBI:18420"/>
    </cofactor>
</comment>
<name>A0A3S9PBL1_9BACT</name>
<dbReference type="PRINTS" id="PR00377">
    <property type="entry name" value="IMPHPHTASES"/>
</dbReference>
<dbReference type="SUPFAM" id="SSF56655">
    <property type="entry name" value="Carbohydrate phosphatase"/>
    <property type="match status" value="1"/>
</dbReference>
<keyword evidence="3" id="KW-1185">Reference proteome</keyword>
<dbReference type="OrthoDB" id="9772456at2"/>
<reference evidence="2 3" key="1">
    <citation type="submission" date="2018-12" db="EMBL/GenBank/DDBJ databases">
        <title>Flammeovirga pectinis sp. nov., isolated from the gut of the Korean scallop, Patinopecten yessoensis.</title>
        <authorList>
            <person name="Bae J.-W."/>
            <person name="Jeong Y.-S."/>
            <person name="Kang W."/>
        </authorList>
    </citation>
    <scope>NUCLEOTIDE SEQUENCE [LARGE SCALE GENOMIC DNA]</scope>
    <source>
        <strain evidence="2 3">L12M1</strain>
    </source>
</reference>
<feature type="binding site" evidence="1">
    <location>
        <position position="229"/>
    </location>
    <ligand>
        <name>Mg(2+)</name>
        <dbReference type="ChEBI" id="CHEBI:18420"/>
        <label>1</label>
        <note>catalytic</note>
    </ligand>
</feature>
<feature type="binding site" evidence="1">
    <location>
        <position position="99"/>
    </location>
    <ligand>
        <name>Mg(2+)</name>
        <dbReference type="ChEBI" id="CHEBI:18420"/>
        <label>1</label>
        <note>catalytic</note>
    </ligand>
</feature>
<dbReference type="GO" id="GO:0007165">
    <property type="term" value="P:signal transduction"/>
    <property type="evidence" value="ECO:0007669"/>
    <property type="project" value="TreeGrafter"/>
</dbReference>